<organism evidence="1 2">
    <name type="scientific">Candidatus Clostridium eludens</name>
    <dbReference type="NCBI Taxonomy" id="3381663"/>
    <lineage>
        <taxon>Bacteria</taxon>
        <taxon>Bacillati</taxon>
        <taxon>Bacillota</taxon>
        <taxon>Clostridia</taxon>
        <taxon>Eubacteriales</taxon>
        <taxon>Clostridiaceae</taxon>
        <taxon>Clostridium</taxon>
    </lineage>
</organism>
<sequence length="133" mass="15530">MSKITIIDNEYASLWYYTETKIIHHEIKKYIYGKPLQDLLNQGTEVLKKNGAKKWLSDDRNNSALRPQDSEWTDNVWLPNTVKAGWKYWALVQPEKIIGQINMKKKTSFVTDGGVVVKVFNDPNEAMKWLENQ</sequence>
<reference evidence="1 2" key="1">
    <citation type="submission" date="2024-11" db="EMBL/GenBank/DDBJ databases">
        <authorList>
            <person name="Heng Y.C."/>
            <person name="Lim A.C.H."/>
            <person name="Lee J.K.Y."/>
            <person name="Kittelmann S."/>
        </authorList>
    </citation>
    <scope>NUCLEOTIDE SEQUENCE [LARGE SCALE GENOMIC DNA]</scope>
    <source>
        <strain evidence="1 2">WILCCON 0269</strain>
    </source>
</reference>
<protein>
    <recommendedName>
        <fullName evidence="3">STAS/SEC14 domain-containing protein</fullName>
    </recommendedName>
</protein>
<evidence type="ECO:0008006" key="3">
    <source>
        <dbReference type="Google" id="ProtNLM"/>
    </source>
</evidence>
<accession>A0ABW8SS69</accession>
<evidence type="ECO:0000313" key="2">
    <source>
        <dbReference type="Proteomes" id="UP001623660"/>
    </source>
</evidence>
<comment type="caution">
    <text evidence="1">The sequence shown here is derived from an EMBL/GenBank/DDBJ whole genome shotgun (WGS) entry which is preliminary data.</text>
</comment>
<keyword evidence="2" id="KW-1185">Reference proteome</keyword>
<gene>
    <name evidence="1" type="ORF">ACJDU8_25250</name>
</gene>
<proteinExistence type="predicted"/>
<dbReference type="RefSeq" id="WP_406794943.1">
    <property type="nucleotide sequence ID" value="NZ_JBJHZX010000104.1"/>
</dbReference>
<dbReference type="EMBL" id="JBJHZX010000104">
    <property type="protein sequence ID" value="MFL0198830.1"/>
    <property type="molecule type" value="Genomic_DNA"/>
</dbReference>
<evidence type="ECO:0000313" key="1">
    <source>
        <dbReference type="EMBL" id="MFL0198830.1"/>
    </source>
</evidence>
<dbReference type="Proteomes" id="UP001623660">
    <property type="component" value="Unassembled WGS sequence"/>
</dbReference>
<name>A0ABW8SS69_9CLOT</name>